<feature type="compositionally biased region" description="Low complexity" evidence="2">
    <location>
        <begin position="189"/>
        <end position="204"/>
    </location>
</feature>
<accession>A0A8S9Q5Y0</accession>
<feature type="compositionally biased region" description="Acidic residues" evidence="2">
    <location>
        <begin position="730"/>
        <end position="740"/>
    </location>
</feature>
<feature type="region of interest" description="Disordered" evidence="2">
    <location>
        <begin position="189"/>
        <end position="361"/>
    </location>
</feature>
<feature type="region of interest" description="Disordered" evidence="2">
    <location>
        <begin position="650"/>
        <end position="806"/>
    </location>
</feature>
<feature type="compositionally biased region" description="Low complexity" evidence="2">
    <location>
        <begin position="56"/>
        <end position="65"/>
    </location>
</feature>
<feature type="compositionally biased region" description="Basic residues" evidence="2">
    <location>
        <begin position="237"/>
        <end position="247"/>
    </location>
</feature>
<dbReference type="EMBL" id="QGKX02001347">
    <property type="protein sequence ID" value="KAF3526062.1"/>
    <property type="molecule type" value="Genomic_DNA"/>
</dbReference>
<gene>
    <name evidence="3" type="ORF">F2Q69_00046764</name>
</gene>
<comment type="caution">
    <text evidence="3">The sequence shown here is derived from an EMBL/GenBank/DDBJ whole genome shotgun (WGS) entry which is preliminary data.</text>
</comment>
<dbReference type="Proteomes" id="UP000712600">
    <property type="component" value="Unassembled WGS sequence"/>
</dbReference>
<evidence type="ECO:0000313" key="3">
    <source>
        <dbReference type="EMBL" id="KAF3526062.1"/>
    </source>
</evidence>
<sequence>MICFARLGFCRASTFYSLGELSRDKSSGWSRRFLVGKLEHVEGVGRLGDEGGNASGSGSEAPRSVVRPRVRAHRGVRPVVRSIPYDQIDCRPVIYHPGGIFEELPRLPSEVLRDPRVQSWNCHEWIRRQQARIARVDWESRLPCVLGPRKSRLSLFTRKQQRLLNKARDMEGVPDLSALLKGKLQLLSKKSTSVGPSESTSSEGARVDGDGGPRRVVPPTLPTRSASLDATSDGSKTKKKKAGKKRPREGVALSDDREGVPVESIAGDAVEAAATEAEPTARPKKKTKKKPTEAGPHHSPVGTNPSIVAVEGDATPMASSGKRKSASTEACGSGSEPAESERSAPDSSAKTGSRSGGSLVKNRRIEFPDRVEFSYNEKTPLILNPLRCAELTRQIRGGSRELPPLDDLFFKNEYIDAASARKRSDGSMNFLVEKYDSTLKQTMVQLGAAEKLAQARLKAVERSNRAARKELASEKTRLEQVAAALEKEKAELLQERDASVEKLIRERQRLKDSRCLEVTRERERVEAAMAEKAGRCFDRLRDHFARLEAFGKAKNLYGQASGTRKCLKMIKESGTEIPQEMIDVFKEQERFHEAEANKLRVGALPDSDLALSPLVLPSRFVEDRFTASFDPYGSNANLIRPEIASQLITSREVAEDPSDEPLVDVSSAPTEHVEGSEKDASEKRPEKEKLDEIPEKDAPETDDTLVQGKVTENAGTEDPVLISGSSSEGQDGEEEEEDDRAVETSLSLPPPNEIEALEEAEKESAPTQVDDLVAPIDPPASRGESDQGAAVDPPASRSEGDQDSAA</sequence>
<feature type="compositionally biased region" description="Low complexity" evidence="2">
    <location>
        <begin position="269"/>
        <end position="280"/>
    </location>
</feature>
<proteinExistence type="predicted"/>
<reference evidence="3" key="1">
    <citation type="submission" date="2019-12" db="EMBL/GenBank/DDBJ databases">
        <title>Genome sequencing and annotation of Brassica cretica.</title>
        <authorList>
            <person name="Studholme D.J."/>
            <person name="Sarris P."/>
        </authorList>
    </citation>
    <scope>NUCLEOTIDE SEQUENCE</scope>
    <source>
        <strain evidence="3">PFS-109/04</strain>
        <tissue evidence="3">Leaf</tissue>
    </source>
</reference>
<evidence type="ECO:0000256" key="2">
    <source>
        <dbReference type="SAM" id="MobiDB-lite"/>
    </source>
</evidence>
<feature type="coiled-coil region" evidence="1">
    <location>
        <begin position="450"/>
        <end position="513"/>
    </location>
</feature>
<feature type="compositionally biased region" description="Low complexity" evidence="2">
    <location>
        <begin position="214"/>
        <end position="234"/>
    </location>
</feature>
<evidence type="ECO:0000313" key="4">
    <source>
        <dbReference type="Proteomes" id="UP000712600"/>
    </source>
</evidence>
<keyword evidence="1" id="KW-0175">Coiled coil</keyword>
<feature type="compositionally biased region" description="Basic and acidic residues" evidence="2">
    <location>
        <begin position="671"/>
        <end position="699"/>
    </location>
</feature>
<organism evidence="3 4">
    <name type="scientific">Brassica cretica</name>
    <name type="common">Mustard</name>
    <dbReference type="NCBI Taxonomy" id="69181"/>
    <lineage>
        <taxon>Eukaryota</taxon>
        <taxon>Viridiplantae</taxon>
        <taxon>Streptophyta</taxon>
        <taxon>Embryophyta</taxon>
        <taxon>Tracheophyta</taxon>
        <taxon>Spermatophyta</taxon>
        <taxon>Magnoliopsida</taxon>
        <taxon>eudicotyledons</taxon>
        <taxon>Gunneridae</taxon>
        <taxon>Pentapetalae</taxon>
        <taxon>rosids</taxon>
        <taxon>malvids</taxon>
        <taxon>Brassicales</taxon>
        <taxon>Brassicaceae</taxon>
        <taxon>Brassiceae</taxon>
        <taxon>Brassica</taxon>
    </lineage>
</organism>
<evidence type="ECO:0000256" key="1">
    <source>
        <dbReference type="SAM" id="Coils"/>
    </source>
</evidence>
<feature type="region of interest" description="Disordered" evidence="2">
    <location>
        <begin position="46"/>
        <end position="67"/>
    </location>
</feature>
<dbReference type="AlphaFoldDB" id="A0A8S9Q5Y0"/>
<protein>
    <submittedName>
        <fullName evidence="3">Uncharacterized protein</fullName>
    </submittedName>
</protein>
<name>A0A8S9Q5Y0_BRACR</name>